<protein>
    <submittedName>
        <fullName evidence="1">Uncharacterized protein</fullName>
    </submittedName>
</protein>
<keyword evidence="2" id="KW-1185">Reference proteome</keyword>
<gene>
    <name evidence="1" type="ordered locus">AS9A_1656</name>
</gene>
<organism evidence="1 2">
    <name type="scientific">Hoyosella subflava (strain DSM 45089 / JCM 17490 / NBRC 109087 / DQS3-9A1)</name>
    <name type="common">Amycolicicoccus subflavus</name>
    <dbReference type="NCBI Taxonomy" id="443218"/>
    <lineage>
        <taxon>Bacteria</taxon>
        <taxon>Bacillati</taxon>
        <taxon>Actinomycetota</taxon>
        <taxon>Actinomycetes</taxon>
        <taxon>Mycobacteriales</taxon>
        <taxon>Hoyosellaceae</taxon>
        <taxon>Hoyosella</taxon>
    </lineage>
</organism>
<dbReference type="Proteomes" id="UP000009235">
    <property type="component" value="Chromosome"/>
</dbReference>
<evidence type="ECO:0000313" key="2">
    <source>
        <dbReference type="Proteomes" id="UP000009235"/>
    </source>
</evidence>
<evidence type="ECO:0000313" key="1">
    <source>
        <dbReference type="EMBL" id="AEF40105.1"/>
    </source>
</evidence>
<accession>F6EJT0</accession>
<reference evidence="1 2" key="1">
    <citation type="journal article" date="2011" name="J. Bacteriol.">
        <title>Complete genome sequence of Amycolicicoccus subflavus DQS3-9A1T, an actinomycete isolated from crude oil-polluted soil.</title>
        <authorList>
            <person name="Cai M."/>
            <person name="Chen W.M."/>
            <person name="Nie Y."/>
            <person name="Chi C.Q."/>
            <person name="Wang Y.N."/>
            <person name="Tang Y.Q."/>
            <person name="Li G.Y."/>
            <person name="Wu X.L."/>
        </authorList>
    </citation>
    <scope>NUCLEOTIDE SEQUENCE [LARGE SCALE GENOMIC DNA]</scope>
    <source>
        <strain evidence="2">DSM 45089 / DQS3-9A1</strain>
    </source>
</reference>
<dbReference type="KEGG" id="asd:AS9A_1656"/>
<name>F6EJT0_HOYSD</name>
<dbReference type="EMBL" id="CP002786">
    <property type="protein sequence ID" value="AEF40105.1"/>
    <property type="molecule type" value="Genomic_DNA"/>
</dbReference>
<sequence length="51" mass="5835">MLRVPMQTDAAPDPARAQRVCVILALFDLPVLLRPVMTTMVTLLRRWEAEE</sequence>
<dbReference type="AlphaFoldDB" id="F6EJT0"/>
<proteinExistence type="predicted"/>
<dbReference type="HOGENOM" id="CLU_3094861_0_0_11"/>